<dbReference type="EMBL" id="KN293998">
    <property type="protein sequence ID" value="EEH41071.2"/>
    <property type="molecule type" value="Genomic_DNA"/>
</dbReference>
<dbReference type="HOGENOM" id="CLU_804355_0_0_1"/>
<organism evidence="2 3">
    <name type="scientific">Paracoccidioides lutzii (strain ATCC MYA-826 / Pb01)</name>
    <name type="common">Paracoccidioides brasiliensis</name>
    <dbReference type="NCBI Taxonomy" id="502779"/>
    <lineage>
        <taxon>Eukaryota</taxon>
        <taxon>Fungi</taxon>
        <taxon>Dikarya</taxon>
        <taxon>Ascomycota</taxon>
        <taxon>Pezizomycotina</taxon>
        <taxon>Eurotiomycetes</taxon>
        <taxon>Eurotiomycetidae</taxon>
        <taxon>Onygenales</taxon>
        <taxon>Ajellomycetaceae</taxon>
        <taxon>Paracoccidioides</taxon>
    </lineage>
</organism>
<dbReference type="Proteomes" id="UP000002059">
    <property type="component" value="Partially assembled WGS sequence"/>
</dbReference>
<dbReference type="KEGG" id="pbl:PAAG_03357"/>
<gene>
    <name evidence="2" type="ORF">PAAG_03357</name>
</gene>
<feature type="transmembrane region" description="Helical" evidence="1">
    <location>
        <begin position="162"/>
        <end position="184"/>
    </location>
</feature>
<name>C1GWY3_PARBA</name>
<accession>C1GWY3</accession>
<reference evidence="2 3" key="1">
    <citation type="journal article" date="2011" name="PLoS Genet.">
        <title>Comparative genomic analysis of human fungal pathogens causing paracoccidioidomycosis.</title>
        <authorList>
            <person name="Desjardins C.A."/>
            <person name="Champion M.D."/>
            <person name="Holder J.W."/>
            <person name="Muszewska A."/>
            <person name="Goldberg J."/>
            <person name="Bailao A.M."/>
            <person name="Brigido M.M."/>
            <person name="Ferreira M.E."/>
            <person name="Garcia A.M."/>
            <person name="Grynberg M."/>
            <person name="Gujja S."/>
            <person name="Heiman D.I."/>
            <person name="Henn M.R."/>
            <person name="Kodira C.D."/>
            <person name="Leon-Narvaez H."/>
            <person name="Longo L.V."/>
            <person name="Ma L.J."/>
            <person name="Malavazi I."/>
            <person name="Matsuo A.L."/>
            <person name="Morais F.V."/>
            <person name="Pereira M."/>
            <person name="Rodriguez-Brito S."/>
            <person name="Sakthikumar S."/>
            <person name="Salem-Izacc S.M."/>
            <person name="Sykes S.M."/>
            <person name="Teixeira M.M."/>
            <person name="Vallejo M.C."/>
            <person name="Walter M.E."/>
            <person name="Yandava C."/>
            <person name="Young S."/>
            <person name="Zeng Q."/>
            <person name="Zucker J."/>
            <person name="Felipe M.S."/>
            <person name="Goldman G.H."/>
            <person name="Haas B.J."/>
            <person name="McEwen J.G."/>
            <person name="Nino-Vega G."/>
            <person name="Puccia R."/>
            <person name="San-Blas G."/>
            <person name="Soares C.M."/>
            <person name="Birren B.W."/>
            <person name="Cuomo C.A."/>
        </authorList>
    </citation>
    <scope>NUCLEOTIDE SEQUENCE [LARGE SCALE GENOMIC DNA]</scope>
    <source>
        <strain evidence="3">ATCC MYA-826 / Pb01</strain>
    </source>
</reference>
<dbReference type="AlphaFoldDB" id="C1GWY3"/>
<dbReference type="VEuPathDB" id="FungiDB:PAAG_03357"/>
<keyword evidence="1" id="KW-0812">Transmembrane</keyword>
<dbReference type="RefSeq" id="XP_002794812.2">
    <property type="nucleotide sequence ID" value="XM_002794766.2"/>
</dbReference>
<sequence>MPWVLGNSSVITLDLNIYAAGGVVPFVIRDAPICRKTILSTFAFHNSEFNAASSAHPGDIRTVSRFQLLHESHPLCFLGLLYCYPRVSSDATSSSQLPTERNTMVFCFQYSTQNAGGEHMDRAAKGRIRRGDYSTSDSSDMVSPRRQRAGTCASKHTTLRCFSRVCVPALAPAAASLALSLFLITKGDLRFRCYVGPSNYWRIGANLDIMDVVCVPELLQTHLLFMSQAHALRLLGLLRLTALVYSGKPESAMTAWPDLKHGPRVCFFVQMEEKEVFCFREIASPRNIIICNGRIVGVVDWELAGCFLHKRKSSWQNAFFGDSIMNQEVFHAVGVEFCDIKVRYL</sequence>
<evidence type="ECO:0000313" key="3">
    <source>
        <dbReference type="Proteomes" id="UP000002059"/>
    </source>
</evidence>
<dbReference type="GeneID" id="9098318"/>
<evidence type="ECO:0000313" key="2">
    <source>
        <dbReference type="EMBL" id="EEH41071.2"/>
    </source>
</evidence>
<evidence type="ECO:0000256" key="1">
    <source>
        <dbReference type="SAM" id="Phobius"/>
    </source>
</evidence>
<keyword evidence="1" id="KW-0472">Membrane</keyword>
<keyword evidence="1" id="KW-1133">Transmembrane helix</keyword>
<evidence type="ECO:0008006" key="4">
    <source>
        <dbReference type="Google" id="ProtNLM"/>
    </source>
</evidence>
<keyword evidence="3" id="KW-1185">Reference proteome</keyword>
<protein>
    <recommendedName>
        <fullName evidence="4">Aminoglycoside phosphotransferase domain-containing protein</fullName>
    </recommendedName>
</protein>
<proteinExistence type="predicted"/>